<dbReference type="RefSeq" id="WP_184789797.1">
    <property type="nucleotide sequence ID" value="NZ_BONT01000056.1"/>
</dbReference>
<evidence type="ECO:0000313" key="3">
    <source>
        <dbReference type="Proteomes" id="UP000548476"/>
    </source>
</evidence>
<keyword evidence="3" id="KW-1185">Reference proteome</keyword>
<comment type="caution">
    <text evidence="2">The sequence shown here is derived from an EMBL/GenBank/DDBJ whole genome shotgun (WGS) entry which is preliminary data.</text>
</comment>
<dbReference type="Pfam" id="PF14243">
    <property type="entry name" value="R2K_3"/>
    <property type="match status" value="1"/>
</dbReference>
<organism evidence="2 3">
    <name type="scientific">Phytomonospora endophytica</name>
    <dbReference type="NCBI Taxonomy" id="714109"/>
    <lineage>
        <taxon>Bacteria</taxon>
        <taxon>Bacillati</taxon>
        <taxon>Actinomycetota</taxon>
        <taxon>Actinomycetes</taxon>
        <taxon>Micromonosporales</taxon>
        <taxon>Micromonosporaceae</taxon>
        <taxon>Phytomonospora</taxon>
    </lineage>
</organism>
<dbReference type="EMBL" id="JACHGT010000010">
    <property type="protein sequence ID" value="MBB6036976.1"/>
    <property type="molecule type" value="Genomic_DNA"/>
</dbReference>
<evidence type="ECO:0000259" key="1">
    <source>
        <dbReference type="Pfam" id="PF14243"/>
    </source>
</evidence>
<dbReference type="Proteomes" id="UP000548476">
    <property type="component" value="Unassembled WGS sequence"/>
</dbReference>
<reference evidence="2 3" key="1">
    <citation type="submission" date="2020-08" db="EMBL/GenBank/DDBJ databases">
        <title>Genomic Encyclopedia of Type Strains, Phase IV (KMG-IV): sequencing the most valuable type-strain genomes for metagenomic binning, comparative biology and taxonomic classification.</title>
        <authorList>
            <person name="Goeker M."/>
        </authorList>
    </citation>
    <scope>NUCLEOTIDE SEQUENCE [LARGE SCALE GENOMIC DNA]</scope>
    <source>
        <strain evidence="2 3">YIM 65646</strain>
    </source>
</reference>
<dbReference type="InterPro" id="IPR025643">
    <property type="entry name" value="R2K_3"/>
</dbReference>
<name>A0A841FLE2_9ACTN</name>
<accession>A0A841FLE2</accession>
<dbReference type="AlphaFoldDB" id="A0A841FLE2"/>
<proteinExistence type="predicted"/>
<protein>
    <recommendedName>
        <fullName evidence="1">ATP-grasp domain-containing protein</fullName>
    </recommendedName>
</protein>
<sequence length="289" mass="30376">MAAVLFCADPLGPPGRVDEHFKADATAVREAGATVAVIDHDALTAGDAARAVRRVPAGLGPAWYRGWMVTGAQYTALAAALTAKGCDLLTDPTAYRTAHELPGWYPAFTEVTPASAWLAHEPGHPLSGLDALAASLGTTSAIVKDYVKSRKHEWDTACFIPDVTDTEALHRVASTFVRLRGEDLAGGVVLRAFEDFVPPADGGGEARVWWLDGEPVAVTAHPDTPGHQPEPDLTAVHGPVSRLPARFITTDLVLRADGAWRVVEVGDGQVSDWPARTGFGPLAGALAAA</sequence>
<feature type="domain" description="ATP-grasp" evidence="1">
    <location>
        <begin position="136"/>
        <end position="275"/>
    </location>
</feature>
<gene>
    <name evidence="2" type="ORF">HNR73_004849</name>
</gene>
<evidence type="ECO:0000313" key="2">
    <source>
        <dbReference type="EMBL" id="MBB6036976.1"/>
    </source>
</evidence>